<feature type="region of interest" description="Disordered" evidence="1">
    <location>
        <begin position="1"/>
        <end position="160"/>
    </location>
</feature>
<accession>A0A1G5N6T8</accession>
<evidence type="ECO:0000256" key="1">
    <source>
        <dbReference type="SAM" id="MobiDB-lite"/>
    </source>
</evidence>
<keyword evidence="3" id="KW-1185">Reference proteome</keyword>
<feature type="compositionally biased region" description="Pro residues" evidence="1">
    <location>
        <begin position="202"/>
        <end position="213"/>
    </location>
</feature>
<dbReference type="AlphaFoldDB" id="A0A1G5N6T8"/>
<sequence length="221" mass="25008">MEFPGCRRITVVIGSPPSLDHRKPAGGGFSDGPENCPHGSTQRQTTPDRLQRCNSRVSQTRRHECRLSPGEKPTTRHHRRPSAATDLRPHSGWPHRSQATRRAPRPQGPYEETPQESCAPRRFDMDRGLASRGEKRPQASRSIRSPKTETRNTKNQKARQKRALYEDILMNRSCPFIPDPVHPDGPPIEAKPWKQRPSSLRPWPPCRPLPPGADHPGAHLR</sequence>
<feature type="compositionally biased region" description="Polar residues" evidence="1">
    <location>
        <begin position="38"/>
        <end position="58"/>
    </location>
</feature>
<feature type="compositionally biased region" description="Pro residues" evidence="1">
    <location>
        <begin position="177"/>
        <end position="186"/>
    </location>
</feature>
<name>A0A1G5N6T8_AFIMA</name>
<gene>
    <name evidence="2" type="ORF">SAMN03080610_01599</name>
</gene>
<feature type="compositionally biased region" description="Basic and acidic residues" evidence="1">
    <location>
        <begin position="119"/>
        <end position="137"/>
    </location>
</feature>
<organism evidence="2 3">
    <name type="scientific">Afifella marina DSM 2698</name>
    <dbReference type="NCBI Taxonomy" id="1120955"/>
    <lineage>
        <taxon>Bacteria</taxon>
        <taxon>Pseudomonadati</taxon>
        <taxon>Pseudomonadota</taxon>
        <taxon>Alphaproteobacteria</taxon>
        <taxon>Hyphomicrobiales</taxon>
        <taxon>Afifellaceae</taxon>
        <taxon>Afifella</taxon>
    </lineage>
</organism>
<dbReference type="Proteomes" id="UP000199347">
    <property type="component" value="Unassembled WGS sequence"/>
</dbReference>
<proteinExistence type="predicted"/>
<reference evidence="2 3" key="1">
    <citation type="submission" date="2016-10" db="EMBL/GenBank/DDBJ databases">
        <authorList>
            <person name="de Groot N.N."/>
        </authorList>
    </citation>
    <scope>NUCLEOTIDE SEQUENCE [LARGE SCALE GENOMIC DNA]</scope>
    <source>
        <strain evidence="2 3">DSM 2698</strain>
    </source>
</reference>
<evidence type="ECO:0000313" key="2">
    <source>
        <dbReference type="EMBL" id="SCZ32884.1"/>
    </source>
</evidence>
<dbReference type="EMBL" id="FMVW01000002">
    <property type="protein sequence ID" value="SCZ32884.1"/>
    <property type="molecule type" value="Genomic_DNA"/>
</dbReference>
<protein>
    <submittedName>
        <fullName evidence="2">Uncharacterized protein</fullName>
    </submittedName>
</protein>
<feature type="region of interest" description="Disordered" evidence="1">
    <location>
        <begin position="176"/>
        <end position="221"/>
    </location>
</feature>
<evidence type="ECO:0000313" key="3">
    <source>
        <dbReference type="Proteomes" id="UP000199347"/>
    </source>
</evidence>